<evidence type="ECO:0000313" key="2">
    <source>
        <dbReference type="Proteomes" id="UP000720189"/>
    </source>
</evidence>
<dbReference type="RefSeq" id="XP_046041575.1">
    <property type="nucleotide sequence ID" value="XM_046185406.1"/>
</dbReference>
<sequence>MIFPETLFEWFYDEGFPKHVRVNNMSGGTDIAGCFGLGNTLTPVYSGGCSGLSLGTPVEVYDSEVREGNNTGRPVPDGIPGELVATAAFPNMPVSFWGPGAAKKYHEAYFAHFDDVWTHGDFIMIHPVTKQLFFLGRSDGILNPSGIRFGSAEIYNIIEEQFMAEVEESLCVGQRRPTDNDERVFLFLKLRKGKSLTNELVNRVRDAIREGLSARHVPKFVFSTPQIPVTINGKKVEMPVKRIISGERIQPSGTLANPESLEYFYQFAEVGNEKGSKL</sequence>
<dbReference type="Proteomes" id="UP000720189">
    <property type="component" value="Unassembled WGS sequence"/>
</dbReference>
<dbReference type="PANTHER" id="PTHR42921:SF4">
    <property type="entry name" value="ACETOACETYL-COA SYNTHASE (AFU_ORTHOLOGUE AFUA_8G04770)"/>
    <property type="match status" value="1"/>
</dbReference>
<dbReference type="Gene3D" id="3.30.300.30">
    <property type="match status" value="1"/>
</dbReference>
<gene>
    <name evidence="1" type="ORF">BKA55DRAFT_256568</name>
</gene>
<dbReference type="OrthoDB" id="10253869at2759"/>
<dbReference type="InterPro" id="IPR042099">
    <property type="entry name" value="ANL_N_sf"/>
</dbReference>
<keyword evidence="2" id="KW-1185">Reference proteome</keyword>
<dbReference type="GeneID" id="70215360"/>
<accession>A0A9P9JPK9</accession>
<evidence type="ECO:0000313" key="1">
    <source>
        <dbReference type="EMBL" id="KAH7210804.1"/>
    </source>
</evidence>
<comment type="caution">
    <text evidence="1">The sequence shown here is derived from an EMBL/GenBank/DDBJ whole genome shotgun (WGS) entry which is preliminary data.</text>
</comment>
<evidence type="ECO:0008006" key="3">
    <source>
        <dbReference type="Google" id="ProtNLM"/>
    </source>
</evidence>
<name>A0A9P9JPK9_FUSRE</name>
<organism evidence="1 2">
    <name type="scientific">Fusarium redolens</name>
    <dbReference type="NCBI Taxonomy" id="48865"/>
    <lineage>
        <taxon>Eukaryota</taxon>
        <taxon>Fungi</taxon>
        <taxon>Dikarya</taxon>
        <taxon>Ascomycota</taxon>
        <taxon>Pezizomycotina</taxon>
        <taxon>Sordariomycetes</taxon>
        <taxon>Hypocreomycetidae</taxon>
        <taxon>Hypocreales</taxon>
        <taxon>Nectriaceae</taxon>
        <taxon>Fusarium</taxon>
        <taxon>Fusarium redolens species complex</taxon>
    </lineage>
</organism>
<proteinExistence type="predicted"/>
<dbReference type="SUPFAM" id="SSF56801">
    <property type="entry name" value="Acetyl-CoA synthetase-like"/>
    <property type="match status" value="1"/>
</dbReference>
<reference evidence="1" key="1">
    <citation type="journal article" date="2021" name="Nat. Commun.">
        <title>Genetic determinants of endophytism in the Arabidopsis root mycobiome.</title>
        <authorList>
            <person name="Mesny F."/>
            <person name="Miyauchi S."/>
            <person name="Thiergart T."/>
            <person name="Pickel B."/>
            <person name="Atanasova L."/>
            <person name="Karlsson M."/>
            <person name="Huettel B."/>
            <person name="Barry K.W."/>
            <person name="Haridas S."/>
            <person name="Chen C."/>
            <person name="Bauer D."/>
            <person name="Andreopoulos W."/>
            <person name="Pangilinan J."/>
            <person name="LaButti K."/>
            <person name="Riley R."/>
            <person name="Lipzen A."/>
            <person name="Clum A."/>
            <person name="Drula E."/>
            <person name="Henrissat B."/>
            <person name="Kohler A."/>
            <person name="Grigoriev I.V."/>
            <person name="Martin F.M."/>
            <person name="Hacquard S."/>
        </authorList>
    </citation>
    <scope>NUCLEOTIDE SEQUENCE</scope>
    <source>
        <strain evidence="1">MPI-CAGE-AT-0023</strain>
    </source>
</reference>
<protein>
    <recommendedName>
        <fullName evidence="3">Acetoacetyl-CoA synthetase</fullName>
    </recommendedName>
</protein>
<dbReference type="GO" id="GO:0030729">
    <property type="term" value="F:acetoacetate-CoA ligase activity"/>
    <property type="evidence" value="ECO:0007669"/>
    <property type="project" value="TreeGrafter"/>
</dbReference>
<dbReference type="Gene3D" id="3.40.50.12780">
    <property type="entry name" value="N-terminal domain of ligase-like"/>
    <property type="match status" value="1"/>
</dbReference>
<dbReference type="EMBL" id="JAGMUX010000031">
    <property type="protein sequence ID" value="KAH7210804.1"/>
    <property type="molecule type" value="Genomic_DNA"/>
</dbReference>
<dbReference type="PANTHER" id="PTHR42921">
    <property type="entry name" value="ACETOACETYL-COA SYNTHETASE"/>
    <property type="match status" value="1"/>
</dbReference>
<dbReference type="InterPro" id="IPR045851">
    <property type="entry name" value="AMP-bd_C_sf"/>
</dbReference>
<dbReference type="AlphaFoldDB" id="A0A9P9JPK9"/>